<gene>
    <name evidence="4" type="ORF">Q3M24_17870</name>
</gene>
<dbReference type="KEGG" id="eaj:Q3M24_17870"/>
<dbReference type="CDD" id="cd18012">
    <property type="entry name" value="DEXQc_arch_SWI2_SNF2"/>
    <property type="match status" value="1"/>
</dbReference>
<keyword evidence="4" id="KW-0067">ATP-binding</keyword>
<dbReference type="PROSITE" id="PS51194">
    <property type="entry name" value="HELICASE_CTER"/>
    <property type="match status" value="1"/>
</dbReference>
<dbReference type="SMART" id="SM00487">
    <property type="entry name" value="DEXDc"/>
    <property type="match status" value="1"/>
</dbReference>
<dbReference type="EMBL" id="CP159373">
    <property type="protein sequence ID" value="XCN72157.1"/>
    <property type="molecule type" value="Genomic_DNA"/>
</dbReference>
<dbReference type="Pfam" id="PF00176">
    <property type="entry name" value="SNF2-rel_dom"/>
    <property type="match status" value="1"/>
</dbReference>
<dbReference type="Pfam" id="PF00271">
    <property type="entry name" value="Helicase_C"/>
    <property type="match status" value="1"/>
</dbReference>
<dbReference type="Gene3D" id="3.40.50.10810">
    <property type="entry name" value="Tandem AAA-ATPase domain"/>
    <property type="match status" value="1"/>
</dbReference>
<proteinExistence type="predicted"/>
<dbReference type="SUPFAM" id="SSF52540">
    <property type="entry name" value="P-loop containing nucleoside triphosphate hydrolases"/>
    <property type="match status" value="2"/>
</dbReference>
<dbReference type="SMART" id="SM00490">
    <property type="entry name" value="HELICc"/>
    <property type="match status" value="1"/>
</dbReference>
<evidence type="ECO:0000259" key="3">
    <source>
        <dbReference type="PROSITE" id="PS51194"/>
    </source>
</evidence>
<evidence type="ECO:0000259" key="2">
    <source>
        <dbReference type="PROSITE" id="PS51192"/>
    </source>
</evidence>
<dbReference type="InterPro" id="IPR000330">
    <property type="entry name" value="SNF2_N"/>
</dbReference>
<feature type="domain" description="Helicase C-terminal" evidence="3">
    <location>
        <begin position="1231"/>
        <end position="1385"/>
    </location>
</feature>
<reference evidence="4" key="1">
    <citation type="journal article" date="2024" name="Syst. Appl. Microbiol.">
        <title>First single-strain enrichments of Electrothrix cable bacteria, description of E. aestuarii sp. nov. and E. rattekaaiensis sp. nov., and proposal of a cable bacteria taxonomy following the rules of the SeqCode.</title>
        <authorList>
            <person name="Plum-Jensen L.E."/>
            <person name="Schramm A."/>
            <person name="Marshall I.P.G."/>
        </authorList>
    </citation>
    <scope>NUCLEOTIDE SEQUENCE</scope>
    <source>
        <strain evidence="4">Rat1</strain>
    </source>
</reference>
<evidence type="ECO:0000256" key="1">
    <source>
        <dbReference type="ARBA" id="ARBA00022801"/>
    </source>
</evidence>
<dbReference type="InterPro" id="IPR038718">
    <property type="entry name" value="SNF2-like_sf"/>
</dbReference>
<dbReference type="PROSITE" id="PS51192">
    <property type="entry name" value="HELICASE_ATP_BIND_1"/>
    <property type="match status" value="1"/>
</dbReference>
<dbReference type="InterPro" id="IPR001650">
    <property type="entry name" value="Helicase_C-like"/>
</dbReference>
<dbReference type="InterPro" id="IPR049730">
    <property type="entry name" value="SNF2/RAD54-like_C"/>
</dbReference>
<keyword evidence="1 4" id="KW-0378">Hydrolase</keyword>
<organism evidence="4">
    <name type="scientific">Candidatus Electrothrix aestuarii</name>
    <dbReference type="NCBI Taxonomy" id="3062594"/>
    <lineage>
        <taxon>Bacteria</taxon>
        <taxon>Pseudomonadati</taxon>
        <taxon>Thermodesulfobacteriota</taxon>
        <taxon>Desulfobulbia</taxon>
        <taxon>Desulfobulbales</taxon>
        <taxon>Desulfobulbaceae</taxon>
        <taxon>Candidatus Electrothrix</taxon>
    </lineage>
</organism>
<dbReference type="InterPro" id="IPR027417">
    <property type="entry name" value="P-loop_NTPase"/>
</dbReference>
<keyword evidence="4" id="KW-0347">Helicase</keyword>
<dbReference type="PANTHER" id="PTHR10799">
    <property type="entry name" value="SNF2/RAD54 HELICASE FAMILY"/>
    <property type="match status" value="1"/>
</dbReference>
<reference evidence="4" key="2">
    <citation type="submission" date="2024-06" db="EMBL/GenBank/DDBJ databases">
        <authorList>
            <person name="Plum-Jensen L.E."/>
            <person name="Schramm A."/>
            <person name="Marshall I.P.G."/>
        </authorList>
    </citation>
    <scope>NUCLEOTIDE SEQUENCE</scope>
    <source>
        <strain evidence="4">Rat1</strain>
    </source>
</reference>
<dbReference type="EC" id="3.6.4.-" evidence="4"/>
<sequence length="1392" mass="157006">MSTTQKISSDLEAKYLALDPPQKAMVRILAINVEPCATKRVLNCLKDLGFTCHATNAPYRAQDVQPLLKELVSKGLLDKSNKGLACPDSIRQTVVRDCLAHNEFSRIAEAVQTHMMDGRAPYQTYLTHYKQYARSMQMALFHGNSIEEVYSVLDKVDRYLPDTPPEESIFLHLLARPFSPQVIEAIKPEMRLSVLGLLLHATKIRLEPAEELIDYIQSSFGDSLYNKPESISLIDYFLLCGKTDNARALIEKLPQEGELERLSRTGWLSFLNGQYEEARTYFEENLQLFKKMSRKKKVFFQNEVGVIHLLSLLEGNDSTLLHQGIEYIDIVIKNHYRYAPLAETMKSVFQQQLGLDDTATYRGALNIFDDNPLQFLIFMLILSWTDKAKVKGENAYLADIRDKAKKNGYLWLAAELSSLLAELNINKNSNTNQAKELHSSCGTTTCTGLVRKVPQWEKKLNGLLSLSDPSISQPVSAEQRLIWLFKYRPHSHSCSLTPKLQKITKKGTWTKGRQVGLKNLHNNHLTLDGLTDQDHRICQAIHQEYYSSGWYGYSSEYEFNYDQALPALVGHPLLFLEDKPDIQVELVLSEPKLEINEEKGKLRLALSPPPPSAQDETTKLIKDTPTRFKLYRFTEQHREIGKYLGKGMSIPKSGAKKAQQVVESLSSMVTVLSDLDGATEAETREADSRPHAHILPCHDGVQVEFLVKPCGDEGSSFRAGRGSKNVLTEIDGKKIQTVRDFAEEKKQLKDIISACPTLNRIKPVDNQWQVEDPEYALELLLELKNCDEALILEWPQGEKFSVRKETPSTAFSLQIKKERDWFKATGSLEINDELSLDLQKLLSMLDQGTGRFIQLDDGTFLSITKALRKRLEDLAAFSEKHGKGVRFSPLAALALDDLTEEAGQVKSDKAWKQHCKQLKEVVQPEVPGTLQAGLRDYQKQGFHWLAQLSHWEVGGCLADDMGLGKTVQALAAILLRAAQGPTLVVAPLSVTSNWVEEARRFAPTLNVLLFGSGNRQEMIDNLQPFDLVIVSYGLLPLEAELLTEPDWQTVVLDEAQAIKNMQTKRSKAAMQLKAQFRLITTGTPVENHLGELWTLFHFLNPGLLGPFKRFQERFAGPIERDQDGAARSRLRKLIRPFILRRLKSDVLQELPPKTEINLEVEMSKDELVLYEAQRIKALENISNHADDEGAGQQHLRILAEIMKLRRLCCNPSLVLPDCGISSSKLKVFADTLEELLSNNHKALIFSQFVDHLQIIREFLETKGITYQYLDGSTPVKKRKERIASFQNGEGDVFLISLKAGGAGLNLTAADYVIHMDPWWNPAVEDQASDRAHRIGQERPVTVYRLVVKDSIEEQIVALHKEKRDLADSLLEGTDSAGKISAKELLGLLQGHQ</sequence>
<dbReference type="GO" id="GO:0004386">
    <property type="term" value="F:helicase activity"/>
    <property type="evidence" value="ECO:0007669"/>
    <property type="project" value="UniProtKB-KW"/>
</dbReference>
<keyword evidence="4" id="KW-0547">Nucleotide-binding</keyword>
<name>A0AAU8LSY7_9BACT</name>
<dbReference type="GO" id="GO:0016787">
    <property type="term" value="F:hydrolase activity"/>
    <property type="evidence" value="ECO:0007669"/>
    <property type="project" value="UniProtKB-KW"/>
</dbReference>
<dbReference type="CDD" id="cd18793">
    <property type="entry name" value="SF2_C_SNF"/>
    <property type="match status" value="1"/>
</dbReference>
<dbReference type="InterPro" id="IPR014001">
    <property type="entry name" value="Helicase_ATP-bd"/>
</dbReference>
<accession>A0AAU8LSY7</accession>
<evidence type="ECO:0000313" key="4">
    <source>
        <dbReference type="EMBL" id="XCN72157.1"/>
    </source>
</evidence>
<dbReference type="GO" id="GO:0005524">
    <property type="term" value="F:ATP binding"/>
    <property type="evidence" value="ECO:0007669"/>
    <property type="project" value="InterPro"/>
</dbReference>
<dbReference type="Gene3D" id="3.40.50.300">
    <property type="entry name" value="P-loop containing nucleotide triphosphate hydrolases"/>
    <property type="match status" value="1"/>
</dbReference>
<protein>
    <submittedName>
        <fullName evidence="4">DEAD/DEAH box helicase</fullName>
        <ecNumber evidence="4">3.6.4.-</ecNumber>
    </submittedName>
</protein>
<feature type="domain" description="Helicase ATP-binding" evidence="2">
    <location>
        <begin position="946"/>
        <end position="1102"/>
    </location>
</feature>